<dbReference type="Proteomes" id="UP001163046">
    <property type="component" value="Unassembled WGS sequence"/>
</dbReference>
<dbReference type="PANTHER" id="PTHR46549">
    <property type="entry name" value="MACPF DOMAIN-CONTAINING PROTEIN"/>
    <property type="match status" value="1"/>
</dbReference>
<reference evidence="2" key="1">
    <citation type="submission" date="2023-01" db="EMBL/GenBank/DDBJ databases">
        <title>Genome assembly of the deep-sea coral Lophelia pertusa.</title>
        <authorList>
            <person name="Herrera S."/>
            <person name="Cordes E."/>
        </authorList>
    </citation>
    <scope>NUCLEOTIDE SEQUENCE</scope>
    <source>
        <strain evidence="2">USNM1676648</strain>
        <tissue evidence="2">Polyp</tissue>
    </source>
</reference>
<protein>
    <submittedName>
        <fullName evidence="2">Uncharacterized protein</fullName>
    </submittedName>
</protein>
<organism evidence="2 3">
    <name type="scientific">Desmophyllum pertusum</name>
    <dbReference type="NCBI Taxonomy" id="174260"/>
    <lineage>
        <taxon>Eukaryota</taxon>
        <taxon>Metazoa</taxon>
        <taxon>Cnidaria</taxon>
        <taxon>Anthozoa</taxon>
        <taxon>Hexacorallia</taxon>
        <taxon>Scleractinia</taxon>
        <taxon>Caryophylliina</taxon>
        <taxon>Caryophylliidae</taxon>
        <taxon>Desmophyllum</taxon>
    </lineage>
</organism>
<name>A0A9W9YPM1_9CNID</name>
<comment type="caution">
    <text evidence="2">The sequence shown here is derived from an EMBL/GenBank/DDBJ whole genome shotgun (WGS) entry which is preliminary data.</text>
</comment>
<dbReference type="OrthoDB" id="10058007at2759"/>
<dbReference type="EMBL" id="MU827322">
    <property type="protein sequence ID" value="KAJ7356387.1"/>
    <property type="molecule type" value="Genomic_DNA"/>
</dbReference>
<sequence>MFVPPGYHIDASVSGGEKSPTETGEVPYVFPAGLGTALMNGCWGTGYKDTDPCYSAKLKSKVCQNMIDGAAFMGVGFDSRGKYSPESRKISIVQRNCANKAKYDGFDVPDTMNVHGIYDTSASLMTFESREEYQKQLQQEAGVSGSFFGFSAGVKEAWGESTASSRQKYMAVMDVDVDRYEIFVDEVKPQDLSLSFLREFMSLPTSYFSAGGPLKYR</sequence>
<evidence type="ECO:0000313" key="3">
    <source>
        <dbReference type="Proteomes" id="UP001163046"/>
    </source>
</evidence>
<accession>A0A9W9YPM1</accession>
<feature type="region of interest" description="Disordered" evidence="1">
    <location>
        <begin position="1"/>
        <end position="22"/>
    </location>
</feature>
<keyword evidence="3" id="KW-1185">Reference proteome</keyword>
<dbReference type="AlphaFoldDB" id="A0A9W9YPM1"/>
<proteinExistence type="predicted"/>
<gene>
    <name evidence="2" type="ORF">OS493_025498</name>
</gene>
<dbReference type="PANTHER" id="PTHR46549:SF1">
    <property type="entry name" value="MACPF DOMAIN-CONTAINING PROTEIN"/>
    <property type="match status" value="1"/>
</dbReference>
<evidence type="ECO:0000256" key="1">
    <source>
        <dbReference type="SAM" id="MobiDB-lite"/>
    </source>
</evidence>
<evidence type="ECO:0000313" key="2">
    <source>
        <dbReference type="EMBL" id="KAJ7356387.1"/>
    </source>
</evidence>